<dbReference type="Proteomes" id="UP000254920">
    <property type="component" value="Unassembled WGS sequence"/>
</dbReference>
<organism evidence="3 4">
    <name type="scientific">Campylobacter sputorum subsp. sputorum</name>
    <dbReference type="NCBI Taxonomy" id="32024"/>
    <lineage>
        <taxon>Bacteria</taxon>
        <taxon>Pseudomonadati</taxon>
        <taxon>Campylobacterota</taxon>
        <taxon>Epsilonproteobacteria</taxon>
        <taxon>Campylobacterales</taxon>
        <taxon>Campylobacteraceae</taxon>
        <taxon>Campylobacter</taxon>
    </lineage>
</organism>
<evidence type="ECO:0000313" key="4">
    <source>
        <dbReference type="Proteomes" id="UP000254920"/>
    </source>
</evidence>
<keyword evidence="1" id="KW-0175">Coiled coil</keyword>
<protein>
    <submittedName>
        <fullName evidence="3">ATPase</fullName>
    </submittedName>
</protein>
<reference evidence="3 4" key="1">
    <citation type="submission" date="2018-06" db="EMBL/GenBank/DDBJ databases">
        <authorList>
            <consortium name="Pathogen Informatics"/>
            <person name="Doyle S."/>
        </authorList>
    </citation>
    <scope>NUCLEOTIDE SEQUENCE [LARGE SCALE GENOMIC DNA]</scope>
    <source>
        <strain evidence="3 4">NCTC12475</strain>
    </source>
</reference>
<keyword evidence="4" id="KW-1185">Reference proteome</keyword>
<dbReference type="AlphaFoldDB" id="A0A381DK79"/>
<dbReference type="Pfam" id="PF20250">
    <property type="entry name" value="FapA_N"/>
    <property type="match status" value="1"/>
</dbReference>
<dbReference type="EMBL" id="UFVD01000001">
    <property type="protein sequence ID" value="SUX10947.1"/>
    <property type="molecule type" value="Genomic_DNA"/>
</dbReference>
<accession>A0A381DK79</accession>
<sequence>MPSDKFLDPITIETNNIKKELEKLSSNYEIDIKNIDYDLISVVCVYKLGTLEQKTITADKFGIFDDNKFFSDKNLILNQSYRVAFYDKRNHIYPKLPDIKLAVNKNFTKVICIVKAMPDFMYYDEFGDEMLKFINKKLLTSRILIGIRKEELTQSLKDISDDLRQNNALDKDYNFTITTGVLPVLSVDDDLIFHYKNKIVNTKEDGNIDYSERGFLYGVSKDEVIIEYIKPRMGICGRDVFGKTIEVKTPNSTFDPNLSISENIQKQEDDNSIKFIAKKSGYVVEEDSKFDIKEDLEVSNLSFKDTGSVSVGTENNVKLNVTQKDINKDAIGANISIETSEIIISGSVGQEAKIKANIVEVGGVTHSTSFIQTKKAKIATHIGTLECDECDINRLEKGKVFGKIIHIGSALGGEISGEEIYIDNLVSNVTITASKLIEINQNIGSSNKLIIDPTAIHAYLDQISNYQSEIKALNLDIEKLLKEIKKTKITIDDSKESINTIKDQIKKMMEKKIKIPSAFMIKLKEYKTLIKNYNDMISEYKDKNYTLETIHSNLKNIQNKIFDAQIKIKGTWEDMNDIIFVLIDPPKKLNYVTIKNDFIKLFKVEERINEEYYIYKGFEK</sequence>
<name>A0A381DK79_9BACT</name>
<dbReference type="OrthoDB" id="5353360at2"/>
<feature type="domain" description="Flagellar Assembly Protein A N-terminal region" evidence="2">
    <location>
        <begin position="131"/>
        <end position="287"/>
    </location>
</feature>
<evidence type="ECO:0000256" key="1">
    <source>
        <dbReference type="SAM" id="Coils"/>
    </source>
</evidence>
<gene>
    <name evidence="3" type="ORF">NCTC12475_01160</name>
</gene>
<dbReference type="GeneID" id="93089818"/>
<dbReference type="InterPro" id="IPR046866">
    <property type="entry name" value="FapA_N"/>
</dbReference>
<evidence type="ECO:0000259" key="2">
    <source>
        <dbReference type="Pfam" id="PF20250"/>
    </source>
</evidence>
<evidence type="ECO:0000313" key="3">
    <source>
        <dbReference type="EMBL" id="SUX10947.1"/>
    </source>
</evidence>
<proteinExistence type="predicted"/>
<dbReference type="STRING" id="32024.GCA_000788295_01392"/>
<feature type="coiled-coil region" evidence="1">
    <location>
        <begin position="456"/>
        <end position="543"/>
    </location>
</feature>
<dbReference type="RefSeq" id="WP_089181736.1">
    <property type="nucleotide sequence ID" value="NZ_CP043427.1"/>
</dbReference>